<organism evidence="1">
    <name type="scientific">uncultured Sulfurovum sp</name>
    <dbReference type="NCBI Taxonomy" id="269237"/>
    <lineage>
        <taxon>Bacteria</taxon>
        <taxon>Pseudomonadati</taxon>
        <taxon>Campylobacterota</taxon>
        <taxon>Epsilonproteobacteria</taxon>
        <taxon>Campylobacterales</taxon>
        <taxon>Sulfurovaceae</taxon>
        <taxon>Sulfurovum</taxon>
        <taxon>environmental samples</taxon>
    </lineage>
</organism>
<accession>A0A6S6T4D5</accession>
<sequence length="194" mass="22551">MIENRPYGGRMTDKEQFIHNLHQARINEVRWLGAVKLLSSDMPVKAYSFELNLVDIDFGKWFYAEASLITAINSIGIIDEMENILTSMHKKFMDIYQVCVLHRKKNFMGKTKALTLLEKNVMLSDYQEVVILSDKFQKILRRFERMMQAKPEDEFSMFAYVVKNEDLKEESKKEVVDKDNLSTAGARGAYFNGS</sequence>
<protein>
    <submittedName>
        <fullName evidence="1">Uncharacterized protein</fullName>
    </submittedName>
</protein>
<name>A0A6S6T4D5_9BACT</name>
<gene>
    <name evidence="1" type="ORF">HELGO_WM191</name>
</gene>
<dbReference type="EMBL" id="CACVAS010000058">
    <property type="protein sequence ID" value="CAA6811597.1"/>
    <property type="molecule type" value="Genomic_DNA"/>
</dbReference>
<reference evidence="1" key="1">
    <citation type="submission" date="2020-01" db="EMBL/GenBank/DDBJ databases">
        <authorList>
            <person name="Meier V. D."/>
            <person name="Meier V D."/>
        </authorList>
    </citation>
    <scope>NUCLEOTIDE SEQUENCE</scope>
    <source>
        <strain evidence="1">HLG_WM_MAG_01</strain>
    </source>
</reference>
<dbReference type="AlphaFoldDB" id="A0A6S6T4D5"/>
<proteinExistence type="predicted"/>
<evidence type="ECO:0000313" key="1">
    <source>
        <dbReference type="EMBL" id="CAA6811597.1"/>
    </source>
</evidence>